<evidence type="ECO:0000259" key="9">
    <source>
        <dbReference type="Pfam" id="PF23756"/>
    </source>
</evidence>
<dbReference type="Proteomes" id="UP001200034">
    <property type="component" value="Unassembled WGS sequence"/>
</dbReference>
<keyword evidence="5 7" id="KW-0844">Vision</keyword>
<evidence type="ECO:0000256" key="3">
    <source>
        <dbReference type="ARBA" id="ARBA00022574"/>
    </source>
</evidence>
<dbReference type="GO" id="GO:0007601">
    <property type="term" value="P:visual perception"/>
    <property type="evidence" value="ECO:0007669"/>
    <property type="project" value="UniProtKB-KW"/>
</dbReference>
<keyword evidence="4 7" id="KW-0716">Sensory transduction</keyword>
<dbReference type="InterPro" id="IPR056446">
    <property type="entry name" value="TPR_HPS5_insects"/>
</dbReference>
<dbReference type="PANTHER" id="PTHR23287">
    <property type="entry name" value="RUBY-EYE2-LIKE PROTEIN"/>
    <property type="match status" value="1"/>
</dbReference>
<dbReference type="AlphaFoldDB" id="A0AAD4JTC8"/>
<keyword evidence="12" id="KW-1185">Reference proteome</keyword>
<feature type="region of interest" description="Disordered" evidence="8">
    <location>
        <begin position="434"/>
        <end position="466"/>
    </location>
</feature>
<keyword evidence="3" id="KW-0853">WD repeat</keyword>
<dbReference type="SUPFAM" id="SSF69322">
    <property type="entry name" value="Tricorn protease domain 2"/>
    <property type="match status" value="1"/>
</dbReference>
<feature type="domain" description="HPS5-like beta-propeller" evidence="9">
    <location>
        <begin position="16"/>
        <end position="347"/>
    </location>
</feature>
<proteinExistence type="inferred from homology"/>
<accession>A0AAD4JTC8</accession>
<evidence type="ECO:0000256" key="6">
    <source>
        <dbReference type="ARBA" id="ARBA00057891"/>
    </source>
</evidence>
<comment type="caution">
    <text evidence="11">The sequence shown here is derived from an EMBL/GenBank/DDBJ whole genome shotgun (WGS) entry which is preliminary data.</text>
</comment>
<protein>
    <recommendedName>
        <fullName evidence="7">Hermansky-Pudlak syndrome 5 protein homolog</fullName>
    </recommendedName>
</protein>
<evidence type="ECO:0000256" key="4">
    <source>
        <dbReference type="ARBA" id="ARBA00022606"/>
    </source>
</evidence>
<comment type="similarity">
    <text evidence="1 7">Belongs to the HPS5 family.</text>
</comment>
<dbReference type="InterPro" id="IPR015943">
    <property type="entry name" value="WD40/YVTN_repeat-like_dom_sf"/>
</dbReference>
<keyword evidence="2 7" id="KW-0608">Pigment</keyword>
<evidence type="ECO:0000256" key="8">
    <source>
        <dbReference type="SAM" id="MobiDB-lite"/>
    </source>
</evidence>
<dbReference type="Pfam" id="PF23757">
    <property type="entry name" value="TPR_HPS5_insect"/>
    <property type="match status" value="1"/>
</dbReference>
<dbReference type="GO" id="GO:0031409">
    <property type="term" value="F:pigment binding"/>
    <property type="evidence" value="ECO:0007669"/>
    <property type="project" value="UniProtKB-KW"/>
</dbReference>
<evidence type="ECO:0000256" key="5">
    <source>
        <dbReference type="ARBA" id="ARBA00023305"/>
    </source>
</evidence>
<evidence type="ECO:0000313" key="11">
    <source>
        <dbReference type="EMBL" id="KAH8359282.1"/>
    </source>
</evidence>
<dbReference type="GO" id="GO:0005737">
    <property type="term" value="C:cytoplasm"/>
    <property type="evidence" value="ECO:0007669"/>
    <property type="project" value="TreeGrafter"/>
</dbReference>
<evidence type="ECO:0000256" key="1">
    <source>
        <dbReference type="ARBA" id="ARBA00010697"/>
    </source>
</evidence>
<sequence>MSDAYCLSNFIDFSPHLSQPLRHSNRIKYTCFDISDNYIIFGATSGSLYFFNRAGKFMHLIPNKHGPVTHLSISANNKYVAFATQRSLICVYAVNLSAQAAPQVIVTHLSTDQSVQVSCIHWTPDEKQFYYGDTRGQVNLVLLSSFIGHSLLFNMSVHPLLYLDSPIVQIDDFESLLLVSNCTKCILCNTEYEEYKQIGNRPRDGAFGACFFISPHESMQPSRIYCARPGTRIWEVDFEGEVIQTHQFKSALAMAPAKIYKPSDSDVSDDDNDIDGLEANDELLDYQPQQLQFAKLQRFGQDFLLAYTELGLYVFDVRHSTVVLWCNQFERIVDCRVSGCEIFVFTQTGSLYSVQLQTLQGHAISLMQQSKLPQCARLLRQHVKYFADKARENYDLKLLNQLKQLLIERQQYELLNDISVIFDAIAQCTGNALDTQSSGGSSATTERSASLSTAAGGNGNGAQTISMPFATTTTTTTTPPKGVYVLENAFCDNLKQPPKAGHLKDALLTVTGKFGKNIIKYKFNIFAEEQQQLVRELIPDSERSLPFKDIKARYESQDNADEGDDEIVCRRGNMAAAKRATTAATTTTTTHISPEEKTIYNLYLIHKSAKFSRTQCVERYRAVFDEYAANELIQLLGKLVQVMVEHGDSLEQAQRNCYEMYFNYLNPELIWEMDDATRDYISNGFVLLNAGIEIFRCNDCNFPLRFDNTCQYHELGAVLLRYFWSRNEQLKCFDVLHAVPALFDVLAKFYLAEHNLDKVLPIVFNFGAVELLQDIGRQLNISAWARLFEQFVELQRGRLVCVNCECVTTVEQEQLTRHFFYTWNCFLNIALDHLTASETLALIFKWSSYIPSDAIDREFYTRCLLKG</sequence>
<gene>
    <name evidence="11" type="ORF">KR093_005555</name>
</gene>
<feature type="domain" description="HPS5 TPR" evidence="10">
    <location>
        <begin position="623"/>
        <end position="804"/>
    </location>
</feature>
<dbReference type="InterPro" id="IPR056499">
    <property type="entry name" value="Beta-prop_HPS5-like"/>
</dbReference>
<dbReference type="FunFam" id="2.130.10.10:FF:000968">
    <property type="entry name" value="Hermansky-Pudlak syndrome 5 protein homolog"/>
    <property type="match status" value="1"/>
</dbReference>
<feature type="compositionally biased region" description="Polar residues" evidence="8">
    <location>
        <begin position="434"/>
        <end position="453"/>
    </location>
</feature>
<dbReference type="Gene3D" id="2.130.10.10">
    <property type="entry name" value="YVTN repeat-like/Quinoprotein amine dehydrogenase"/>
    <property type="match status" value="1"/>
</dbReference>
<comment type="function">
    <text evidence="6 7">Has a role in the biogenesis of eye pigment granules. Eye pigment granules are specialized forms of late endosomes or lysosomes. Biogenesis of pigment granules in the eye requires molecular components required for protein delivery to lysosomes.</text>
</comment>
<dbReference type="EMBL" id="JAJJHW010003409">
    <property type="protein sequence ID" value="KAH8359282.1"/>
    <property type="molecule type" value="Genomic_DNA"/>
</dbReference>
<name>A0AAD4JTC8_9MUSC</name>
<evidence type="ECO:0000256" key="7">
    <source>
        <dbReference type="PIRNR" id="PIRNR037475"/>
    </source>
</evidence>
<dbReference type="PANTHER" id="PTHR23287:SF18">
    <property type="entry name" value="BLOC-2 COMPLEX MEMBER HPS5"/>
    <property type="match status" value="1"/>
</dbReference>
<evidence type="ECO:0000259" key="10">
    <source>
        <dbReference type="Pfam" id="PF23757"/>
    </source>
</evidence>
<dbReference type="InterPro" id="IPR035431">
    <property type="entry name" value="HPS5"/>
</dbReference>
<dbReference type="PIRSF" id="PIRSF037475">
    <property type="entry name" value="BLOC-2_complex_Hps5"/>
    <property type="match status" value="1"/>
</dbReference>
<evidence type="ECO:0000256" key="2">
    <source>
        <dbReference type="ARBA" id="ARBA00022474"/>
    </source>
</evidence>
<organism evidence="11 12">
    <name type="scientific">Drosophila rubida</name>
    <dbReference type="NCBI Taxonomy" id="30044"/>
    <lineage>
        <taxon>Eukaryota</taxon>
        <taxon>Metazoa</taxon>
        <taxon>Ecdysozoa</taxon>
        <taxon>Arthropoda</taxon>
        <taxon>Hexapoda</taxon>
        <taxon>Insecta</taxon>
        <taxon>Pterygota</taxon>
        <taxon>Neoptera</taxon>
        <taxon>Endopterygota</taxon>
        <taxon>Diptera</taxon>
        <taxon>Brachycera</taxon>
        <taxon>Muscomorpha</taxon>
        <taxon>Ephydroidea</taxon>
        <taxon>Drosophilidae</taxon>
        <taxon>Drosophila</taxon>
    </lineage>
</organism>
<dbReference type="Pfam" id="PF23756">
    <property type="entry name" value="Beta-prop_HPS5"/>
    <property type="match status" value="1"/>
</dbReference>
<evidence type="ECO:0000313" key="12">
    <source>
        <dbReference type="Proteomes" id="UP001200034"/>
    </source>
</evidence>
<dbReference type="GO" id="GO:0048066">
    <property type="term" value="P:developmental pigmentation"/>
    <property type="evidence" value="ECO:0007669"/>
    <property type="project" value="TreeGrafter"/>
</dbReference>
<reference evidence="11" key="1">
    <citation type="journal article" date="2021" name="Mol. Ecol. Resour.">
        <title>Phylogenomic analyses of the genus Drosophila reveals genomic signals of climate adaptation.</title>
        <authorList>
            <person name="Li F."/>
            <person name="Rane R.V."/>
            <person name="Luria V."/>
            <person name="Xiong Z."/>
            <person name="Chen J."/>
            <person name="Li Z."/>
            <person name="Catullo R.A."/>
            <person name="Griffin P.C."/>
            <person name="Schiffer M."/>
            <person name="Pearce S."/>
            <person name="Lee S.F."/>
            <person name="McElroy K."/>
            <person name="Stocker A."/>
            <person name="Shirriffs J."/>
            <person name="Cockerell F."/>
            <person name="Coppin C."/>
            <person name="Sgro C.M."/>
            <person name="Karger A."/>
            <person name="Cain J.W."/>
            <person name="Weber J.A."/>
            <person name="Santpere G."/>
            <person name="Kirschner M.W."/>
            <person name="Hoffmann A.A."/>
            <person name="Oakeshott J.G."/>
            <person name="Zhang G."/>
        </authorList>
    </citation>
    <scope>NUCLEOTIDE SEQUENCE</scope>
    <source>
        <strain evidence="11">BGI-SZ-2011g</strain>
    </source>
</reference>